<name>A0A0F9QMR3_9ZZZZ</name>
<protein>
    <submittedName>
        <fullName evidence="1">Uncharacterized protein</fullName>
    </submittedName>
</protein>
<gene>
    <name evidence="1" type="ORF">LCGC14_0755110</name>
</gene>
<dbReference type="AlphaFoldDB" id="A0A0F9QMR3"/>
<evidence type="ECO:0000313" key="1">
    <source>
        <dbReference type="EMBL" id="KKN38272.1"/>
    </source>
</evidence>
<organism evidence="1">
    <name type="scientific">marine sediment metagenome</name>
    <dbReference type="NCBI Taxonomy" id="412755"/>
    <lineage>
        <taxon>unclassified sequences</taxon>
        <taxon>metagenomes</taxon>
        <taxon>ecological metagenomes</taxon>
    </lineage>
</organism>
<sequence length="117" mass="13725">MPFQQRRPQLTDKQRQRYLDRAPGTWWVEEDGSPPTYDETVGHLLRVKALRLYALDEQVRQSDGYEAGDEESPFYSERYLYPLMGKEDARTILATLKTTIRMLEALQGKPFPIDLLF</sequence>
<dbReference type="EMBL" id="LAZR01001841">
    <property type="protein sequence ID" value="KKN38272.1"/>
    <property type="molecule type" value="Genomic_DNA"/>
</dbReference>
<reference evidence="1" key="1">
    <citation type="journal article" date="2015" name="Nature">
        <title>Complex archaea that bridge the gap between prokaryotes and eukaryotes.</title>
        <authorList>
            <person name="Spang A."/>
            <person name="Saw J.H."/>
            <person name="Jorgensen S.L."/>
            <person name="Zaremba-Niedzwiedzka K."/>
            <person name="Martijn J."/>
            <person name="Lind A.E."/>
            <person name="van Eijk R."/>
            <person name="Schleper C."/>
            <person name="Guy L."/>
            <person name="Ettema T.J."/>
        </authorList>
    </citation>
    <scope>NUCLEOTIDE SEQUENCE</scope>
</reference>
<comment type="caution">
    <text evidence="1">The sequence shown here is derived from an EMBL/GenBank/DDBJ whole genome shotgun (WGS) entry which is preliminary data.</text>
</comment>
<accession>A0A0F9QMR3</accession>
<proteinExistence type="predicted"/>